<dbReference type="InterPro" id="IPR032436">
    <property type="entry name" value="URB1_C"/>
</dbReference>
<accession>A0A9Q0X0F1</accession>
<organism evidence="2 3">
    <name type="scientific">Salix koriyanagi</name>
    <dbReference type="NCBI Taxonomy" id="2511006"/>
    <lineage>
        <taxon>Eukaryota</taxon>
        <taxon>Viridiplantae</taxon>
        <taxon>Streptophyta</taxon>
        <taxon>Embryophyta</taxon>
        <taxon>Tracheophyta</taxon>
        <taxon>Spermatophyta</taxon>
        <taxon>Magnoliopsida</taxon>
        <taxon>eudicotyledons</taxon>
        <taxon>Gunneridae</taxon>
        <taxon>Pentapetalae</taxon>
        <taxon>rosids</taxon>
        <taxon>fabids</taxon>
        <taxon>Malpighiales</taxon>
        <taxon>Salicaceae</taxon>
        <taxon>Saliceae</taxon>
        <taxon>Salix</taxon>
    </lineage>
</organism>
<proteinExistence type="predicted"/>
<feature type="domain" description="URB1 C-terminal" evidence="1">
    <location>
        <begin position="76"/>
        <end position="253"/>
    </location>
</feature>
<sequence>MCVTTVLHFPNDRTVTDGSLSLDRLQLDNLRDIYKIHVPGVENIQLYDPVFILRFAFHALSMGYIEAVEFAGLGLLAVAFVSMSSPDVGMRKLGYELIGKYKNVLENCQKTKDVMRLRLLLSYLQNGISESWQRIPSVLALFAAELSLILLDPSHDHYTTLSKHLMHSSKVNMKNIPLFHAFFLSNSVNFRMERLWMLRLARGGLNLDDDSQMFVRNSTIETLMSFYSSPLSDNESKEIILEIVKKAAKLPRMLLVVVIEVVNDVVSSRNIVEWLQNYALEQLMELATYLYKLLVAGLKLMKENVTLALDVFNTAGPSASSELGLKTILMGFPRVDIFHMNQEKLSSFLLWAVSTAMKSNSSQIINAKDSHANLTINLEETPSEESLISKLLRWLVASVILGKLSGKPNDLLGVNFTVLPSVVSSLYLLLCKSSKFSVLAHGYTYSLCDKIRCPPEVNPAWRWSFCQQWKDLSCEPSESQRMNEQHACQSLLVVISKILGRSHRMIHGYPLKMLTISGLYEWERIIAELKL</sequence>
<comment type="caution">
    <text evidence="2">The sequence shown here is derived from an EMBL/GenBank/DDBJ whole genome shotgun (WGS) entry which is preliminary data.</text>
</comment>
<dbReference type="GO" id="GO:0000463">
    <property type="term" value="P:maturation of LSU-rRNA from tricistronic rRNA transcript (SSU-rRNA, 5.8S rRNA, LSU-rRNA)"/>
    <property type="evidence" value="ECO:0007669"/>
    <property type="project" value="TreeGrafter"/>
</dbReference>
<gene>
    <name evidence="2" type="ORF">OIU74_000632</name>
</gene>
<reference evidence="2" key="2">
    <citation type="journal article" date="2023" name="Int. J. Mol. Sci.">
        <title>De Novo Assembly and Annotation of 11 Diverse Shrub Willow (Salix) Genomes Reveals Novel Gene Organization in Sex-Linked Regions.</title>
        <authorList>
            <person name="Hyden B."/>
            <person name="Feng K."/>
            <person name="Yates T.B."/>
            <person name="Jawdy S."/>
            <person name="Cereghino C."/>
            <person name="Smart L.B."/>
            <person name="Muchero W."/>
        </authorList>
    </citation>
    <scope>NUCLEOTIDE SEQUENCE</scope>
    <source>
        <tissue evidence="2">Shoot tip</tissue>
    </source>
</reference>
<dbReference type="AlphaFoldDB" id="A0A9Q0X0F1"/>
<dbReference type="Proteomes" id="UP001151752">
    <property type="component" value="Chromosome 16"/>
</dbReference>
<keyword evidence="3" id="KW-1185">Reference proteome</keyword>
<evidence type="ECO:0000313" key="2">
    <source>
        <dbReference type="EMBL" id="KAJ6776494.1"/>
    </source>
</evidence>
<dbReference type="GO" id="GO:0000466">
    <property type="term" value="P:maturation of 5.8S rRNA from tricistronic rRNA transcript (SSU-rRNA, 5.8S rRNA, LSU-rRNA)"/>
    <property type="evidence" value="ECO:0007669"/>
    <property type="project" value="TreeGrafter"/>
</dbReference>
<evidence type="ECO:0000259" key="1">
    <source>
        <dbReference type="Pfam" id="PF16201"/>
    </source>
</evidence>
<name>A0A9Q0X0F1_9ROSI</name>
<dbReference type="EMBL" id="JAPFFM010000001">
    <property type="protein sequence ID" value="KAJ6776494.1"/>
    <property type="molecule type" value="Genomic_DNA"/>
</dbReference>
<dbReference type="Pfam" id="PF16201">
    <property type="entry name" value="NopRA1"/>
    <property type="match status" value="1"/>
</dbReference>
<dbReference type="PANTHER" id="PTHR13500">
    <property type="entry name" value="NUCLEOLAR PRERIBOSOMAL-ASSOCIATED PROTEIN 1"/>
    <property type="match status" value="1"/>
</dbReference>
<evidence type="ECO:0000313" key="3">
    <source>
        <dbReference type="Proteomes" id="UP001151752"/>
    </source>
</evidence>
<dbReference type="PANTHER" id="PTHR13500:SF0">
    <property type="entry name" value="NUCLEOLAR PRE-RIBOSOMAL-ASSOCIATED PROTEIN 1"/>
    <property type="match status" value="1"/>
</dbReference>
<dbReference type="GO" id="GO:0005730">
    <property type="term" value="C:nucleolus"/>
    <property type="evidence" value="ECO:0007669"/>
    <property type="project" value="TreeGrafter"/>
</dbReference>
<dbReference type="InterPro" id="IPR039844">
    <property type="entry name" value="URB1"/>
</dbReference>
<protein>
    <submittedName>
        <fullName evidence="2">NUCLEOLAR PRERIBOSOMAL-ASSOCIATED PROTEIN 1</fullName>
    </submittedName>
</protein>
<reference evidence="2" key="1">
    <citation type="submission" date="2022-11" db="EMBL/GenBank/DDBJ databases">
        <authorList>
            <person name="Hyden B.L."/>
            <person name="Feng K."/>
            <person name="Yates T."/>
            <person name="Jawdy S."/>
            <person name="Smart L.B."/>
            <person name="Muchero W."/>
        </authorList>
    </citation>
    <scope>NUCLEOTIDE SEQUENCE</scope>
    <source>
        <tissue evidence="2">Shoot tip</tissue>
    </source>
</reference>